<proteinExistence type="predicted"/>
<keyword evidence="2" id="KW-1185">Reference proteome</keyword>
<protein>
    <recommendedName>
        <fullName evidence="3">HNH nuclease domain-containing protein</fullName>
    </recommendedName>
</protein>
<dbReference type="Proteomes" id="UP000067243">
    <property type="component" value="Chromosome"/>
</dbReference>
<reference evidence="1 2" key="1">
    <citation type="journal article" date="2015" name="Genome Announc.">
        <title>Complete Genome Sequence of Spiroplasma turonicum Strain Tab4cT, a Parasite of a Horse Fly, Haematopota sp. (Diptera: Tabanidae).</title>
        <authorList>
            <person name="Davis R.E."/>
            <person name="Shao J."/>
            <person name="Zhao Y."/>
            <person name="Gasparich G.E."/>
            <person name="Gaynor B.J."/>
            <person name="Donofrio N."/>
        </authorList>
    </citation>
    <scope>NUCLEOTIDE SEQUENCE [LARGE SCALE GENOMIC DNA]</scope>
    <source>
        <strain evidence="1 2">Tab4c</strain>
    </source>
</reference>
<evidence type="ECO:0000313" key="2">
    <source>
        <dbReference type="Proteomes" id="UP000067243"/>
    </source>
</evidence>
<organism evidence="1 2">
    <name type="scientific">Spiroplasma turonicum</name>
    <dbReference type="NCBI Taxonomy" id="216946"/>
    <lineage>
        <taxon>Bacteria</taxon>
        <taxon>Bacillati</taxon>
        <taxon>Mycoplasmatota</taxon>
        <taxon>Mollicutes</taxon>
        <taxon>Entomoplasmatales</taxon>
        <taxon>Spiroplasmataceae</taxon>
        <taxon>Spiroplasma</taxon>
    </lineage>
</organism>
<dbReference type="OrthoDB" id="9936851at2"/>
<gene>
    <name evidence="1" type="ORF">STURON_00658</name>
</gene>
<evidence type="ECO:0008006" key="3">
    <source>
        <dbReference type="Google" id="ProtNLM"/>
    </source>
</evidence>
<name>A0A0K1P6Q9_9MOLU</name>
<dbReference type="EMBL" id="CP012328">
    <property type="protein sequence ID" value="AKU79904.1"/>
    <property type="molecule type" value="Genomic_DNA"/>
</dbReference>
<dbReference type="AlphaFoldDB" id="A0A0K1P6Q9"/>
<sequence>MSKEIVAWENAIIINNKNKNQFRLCYICKTEMNHGTKWNSDLNQHNGWNIDHIDVNESNDISKNLCAVHYECNWKKGNKDYTQLYKDAKNLNWTIE</sequence>
<dbReference type="Gene3D" id="1.10.30.50">
    <property type="match status" value="1"/>
</dbReference>
<accession>A0A0K1P6Q9</accession>
<dbReference type="STRING" id="216946.STURO_v1c06560"/>
<dbReference type="RefSeq" id="WP_075048487.1">
    <property type="nucleotide sequence ID" value="NZ_CP012328.1"/>
</dbReference>
<dbReference type="PATRIC" id="fig|216946.3.peg.677"/>
<evidence type="ECO:0000313" key="1">
    <source>
        <dbReference type="EMBL" id="AKU79904.1"/>
    </source>
</evidence>
<dbReference type="KEGG" id="stur:STURON_00658"/>